<dbReference type="Proteomes" id="UP000316584">
    <property type="component" value="Chromosome"/>
</dbReference>
<feature type="domain" description="Fido" evidence="3">
    <location>
        <begin position="230"/>
        <end position="380"/>
    </location>
</feature>
<dbReference type="InterPro" id="IPR003812">
    <property type="entry name" value="Fido"/>
</dbReference>
<keyword evidence="2" id="KW-0067">ATP-binding</keyword>
<reference evidence="4 5" key="1">
    <citation type="submission" date="2019-07" db="EMBL/GenBank/DDBJ databases">
        <title>Full genome sequence of Luteimonas sp. Gr-4.</title>
        <authorList>
            <person name="Im W.-T."/>
        </authorList>
    </citation>
    <scope>NUCLEOTIDE SEQUENCE [LARGE SCALE GENOMIC DNA]</scope>
    <source>
        <strain evidence="4 5">Gr-4</strain>
    </source>
</reference>
<dbReference type="RefSeq" id="WP_144892572.1">
    <property type="nucleotide sequence ID" value="NZ_CP042218.1"/>
</dbReference>
<keyword evidence="5" id="KW-1185">Reference proteome</keyword>
<evidence type="ECO:0000313" key="4">
    <source>
        <dbReference type="EMBL" id="QDW67152.1"/>
    </source>
</evidence>
<dbReference type="GO" id="GO:0005524">
    <property type="term" value="F:ATP binding"/>
    <property type="evidence" value="ECO:0007669"/>
    <property type="project" value="UniProtKB-KW"/>
</dbReference>
<dbReference type="Gene3D" id="1.10.3290.10">
    <property type="entry name" value="Fido-like domain"/>
    <property type="match status" value="1"/>
</dbReference>
<dbReference type="EMBL" id="CP042218">
    <property type="protein sequence ID" value="QDW67152.1"/>
    <property type="molecule type" value="Genomic_DNA"/>
</dbReference>
<feature type="active site" evidence="1">
    <location>
        <position position="315"/>
    </location>
</feature>
<evidence type="ECO:0000256" key="1">
    <source>
        <dbReference type="PIRSR" id="PIRSR640198-1"/>
    </source>
</evidence>
<evidence type="ECO:0000256" key="2">
    <source>
        <dbReference type="PIRSR" id="PIRSR640198-2"/>
    </source>
</evidence>
<accession>A0A518N5E9</accession>
<dbReference type="SUPFAM" id="SSF140931">
    <property type="entry name" value="Fic-like"/>
    <property type="match status" value="1"/>
</dbReference>
<dbReference type="AlphaFoldDB" id="A0A518N5E9"/>
<gene>
    <name evidence="4" type="ORF">FPZ22_09865</name>
</gene>
<organism evidence="4 5">
    <name type="scientific">Luteimonas granuli</name>
    <dbReference type="NCBI Taxonomy" id="1176533"/>
    <lineage>
        <taxon>Bacteria</taxon>
        <taxon>Pseudomonadati</taxon>
        <taxon>Pseudomonadota</taxon>
        <taxon>Gammaproteobacteria</taxon>
        <taxon>Lysobacterales</taxon>
        <taxon>Lysobacteraceae</taxon>
        <taxon>Luteimonas</taxon>
    </lineage>
</organism>
<dbReference type="OrthoDB" id="9807853at2"/>
<evidence type="ECO:0000313" key="5">
    <source>
        <dbReference type="Proteomes" id="UP000316584"/>
    </source>
</evidence>
<evidence type="ECO:0000259" key="3">
    <source>
        <dbReference type="PROSITE" id="PS51459"/>
    </source>
</evidence>
<protein>
    <submittedName>
        <fullName evidence="4">Fic family protein</fullName>
    </submittedName>
</protein>
<sequence length="488" mass="54201">MAAIGYEHLRRTLGLHAFAPARPARVGPVTRLERRDGELMVPAGVAPAADTPLDHILFALKHEGTNLQILAEAMPHVAADALLDALRATPNGRYLRLAGYLRELFTGEVLDGMPAIGGASVDLFDSARYVTGPARRDGKWRVNFNGLGTPGWCATVERTAAVQAALDSRLPERIRSFTGALDDRLLERTLAWAYLHETRDSFAIERESPSADKARAFVELLRQAHERHPLTEDYLAGLQSATVSNPVDRAVAFRHEQNWLEGPGRGALAVSYIPPPPELARDLMDELMTFANTGGEGVDPIVMASVVSFGFVYVHPFMDGNGRLSRFLYHHALCRAGALDHGLILPVSVAMKKNEADYLRVLQAYSVPVRERWQVEWFDAGQYAFRFTGHPAMYRYWDATEQVAFGSSMAEEALEVELRQEADFLEAYDAIVARVNADFDVRGSDLSTLVVSCLDNKGVVSQRRRDQFRHRVPDAVFDLVERLAKSHL</sequence>
<dbReference type="PANTHER" id="PTHR13504:SF38">
    <property type="entry name" value="FIDO DOMAIN-CONTAINING PROTEIN"/>
    <property type="match status" value="1"/>
</dbReference>
<dbReference type="Pfam" id="PF02661">
    <property type="entry name" value="Fic"/>
    <property type="match status" value="1"/>
</dbReference>
<keyword evidence="2" id="KW-0547">Nucleotide-binding</keyword>
<dbReference type="InterPro" id="IPR040198">
    <property type="entry name" value="Fido_containing"/>
</dbReference>
<feature type="binding site" evidence="2">
    <location>
        <begin position="319"/>
        <end position="326"/>
    </location>
    <ligand>
        <name>ATP</name>
        <dbReference type="ChEBI" id="CHEBI:30616"/>
    </ligand>
</feature>
<proteinExistence type="predicted"/>
<dbReference type="InterPro" id="IPR036597">
    <property type="entry name" value="Fido-like_dom_sf"/>
</dbReference>
<dbReference type="KEGG" id="lug:FPZ22_09865"/>
<dbReference type="PANTHER" id="PTHR13504">
    <property type="entry name" value="FIDO DOMAIN-CONTAINING PROTEIN DDB_G0283145"/>
    <property type="match status" value="1"/>
</dbReference>
<name>A0A518N5E9_9GAMM</name>
<dbReference type="PROSITE" id="PS51459">
    <property type="entry name" value="FIDO"/>
    <property type="match status" value="1"/>
</dbReference>